<accession>A0ABY7TNF8</accession>
<dbReference type="InterPro" id="IPR039426">
    <property type="entry name" value="TonB-dep_rcpt-like"/>
</dbReference>
<feature type="domain" description="TonB-dependent receptor plug" evidence="12">
    <location>
        <begin position="42"/>
        <end position="149"/>
    </location>
</feature>
<dbReference type="InterPro" id="IPR037066">
    <property type="entry name" value="Plug_dom_sf"/>
</dbReference>
<dbReference type="InterPro" id="IPR036942">
    <property type="entry name" value="Beta-barrel_TonB_sf"/>
</dbReference>
<feature type="domain" description="TonB-dependent receptor-like beta-barrel" evidence="11">
    <location>
        <begin position="213"/>
        <end position="751"/>
    </location>
</feature>
<evidence type="ECO:0000256" key="5">
    <source>
        <dbReference type="ARBA" id="ARBA00023077"/>
    </source>
</evidence>
<evidence type="ECO:0000259" key="11">
    <source>
        <dbReference type="Pfam" id="PF00593"/>
    </source>
</evidence>
<dbReference type="Pfam" id="PF07715">
    <property type="entry name" value="Plug"/>
    <property type="match status" value="1"/>
</dbReference>
<dbReference type="Gene3D" id="2.40.170.20">
    <property type="entry name" value="TonB-dependent receptor, beta-barrel domain"/>
    <property type="match status" value="1"/>
</dbReference>
<dbReference type="Gene3D" id="2.170.130.10">
    <property type="entry name" value="TonB-dependent receptor, plug domain"/>
    <property type="match status" value="1"/>
</dbReference>
<evidence type="ECO:0000256" key="8">
    <source>
        <dbReference type="PROSITE-ProRule" id="PRU01360"/>
    </source>
</evidence>
<keyword evidence="7 8" id="KW-0998">Cell outer membrane</keyword>
<gene>
    <name evidence="13" type="ORF">PQ455_17545</name>
</gene>
<comment type="similarity">
    <text evidence="8 9">Belongs to the TonB-dependent receptor family.</text>
</comment>
<reference evidence="13 14" key="1">
    <citation type="submission" date="2023-02" db="EMBL/GenBank/DDBJ databases">
        <title>Genome sequence of Sphingomonas naphthae.</title>
        <authorList>
            <person name="Kim S."/>
            <person name="Heo J."/>
            <person name="Kwon S.-W."/>
        </authorList>
    </citation>
    <scope>NUCLEOTIDE SEQUENCE [LARGE SCALE GENOMIC DNA]</scope>
    <source>
        <strain evidence="13 14">KACC 18716</strain>
    </source>
</reference>
<feature type="chain" id="PRO_5045701415" evidence="10">
    <location>
        <begin position="23"/>
        <end position="813"/>
    </location>
</feature>
<keyword evidence="13" id="KW-0675">Receptor</keyword>
<evidence type="ECO:0000313" key="14">
    <source>
        <dbReference type="Proteomes" id="UP001220395"/>
    </source>
</evidence>
<comment type="subcellular location">
    <subcellularLocation>
        <location evidence="1 8">Cell outer membrane</location>
        <topology evidence="1 8">Multi-pass membrane protein</topology>
    </subcellularLocation>
</comment>
<dbReference type="Pfam" id="PF00593">
    <property type="entry name" value="TonB_dep_Rec_b-barrel"/>
    <property type="match status" value="1"/>
</dbReference>
<evidence type="ECO:0000256" key="9">
    <source>
        <dbReference type="RuleBase" id="RU003357"/>
    </source>
</evidence>
<evidence type="ECO:0000256" key="10">
    <source>
        <dbReference type="SAM" id="SignalP"/>
    </source>
</evidence>
<feature type="signal peptide" evidence="10">
    <location>
        <begin position="1"/>
        <end position="22"/>
    </location>
</feature>
<organism evidence="13 14">
    <name type="scientific">Sphingomonas naphthae</name>
    <dbReference type="NCBI Taxonomy" id="1813468"/>
    <lineage>
        <taxon>Bacteria</taxon>
        <taxon>Pseudomonadati</taxon>
        <taxon>Pseudomonadota</taxon>
        <taxon>Alphaproteobacteria</taxon>
        <taxon>Sphingomonadales</taxon>
        <taxon>Sphingomonadaceae</taxon>
        <taxon>Sphingomonas</taxon>
    </lineage>
</organism>
<name>A0ABY7TNF8_9SPHN</name>
<keyword evidence="2 8" id="KW-0813">Transport</keyword>
<dbReference type="InterPro" id="IPR000531">
    <property type="entry name" value="Beta-barrel_TonB"/>
</dbReference>
<keyword evidence="6 8" id="KW-0472">Membrane</keyword>
<evidence type="ECO:0000256" key="3">
    <source>
        <dbReference type="ARBA" id="ARBA00022452"/>
    </source>
</evidence>
<evidence type="ECO:0000256" key="7">
    <source>
        <dbReference type="ARBA" id="ARBA00023237"/>
    </source>
</evidence>
<dbReference type="Proteomes" id="UP001220395">
    <property type="component" value="Chromosome"/>
</dbReference>
<proteinExistence type="inferred from homology"/>
<dbReference type="EMBL" id="CP117411">
    <property type="protein sequence ID" value="WCT73389.1"/>
    <property type="molecule type" value="Genomic_DNA"/>
</dbReference>
<keyword evidence="10" id="KW-0732">Signal</keyword>
<keyword evidence="4 8" id="KW-0812">Transmembrane</keyword>
<dbReference type="PANTHER" id="PTHR30069:SF39">
    <property type="entry name" value="BLL6183 PROTEIN"/>
    <property type="match status" value="1"/>
</dbReference>
<keyword evidence="5 9" id="KW-0798">TonB box</keyword>
<keyword evidence="3 8" id="KW-1134">Transmembrane beta strand</keyword>
<evidence type="ECO:0000256" key="1">
    <source>
        <dbReference type="ARBA" id="ARBA00004571"/>
    </source>
</evidence>
<dbReference type="RefSeq" id="WP_273687572.1">
    <property type="nucleotide sequence ID" value="NZ_CP117411.1"/>
</dbReference>
<protein>
    <submittedName>
        <fullName evidence="13">TonB-dependent receptor</fullName>
    </submittedName>
</protein>
<evidence type="ECO:0000313" key="13">
    <source>
        <dbReference type="EMBL" id="WCT73389.1"/>
    </source>
</evidence>
<dbReference type="InterPro" id="IPR012910">
    <property type="entry name" value="Plug_dom"/>
</dbReference>
<evidence type="ECO:0000259" key="12">
    <source>
        <dbReference type="Pfam" id="PF07715"/>
    </source>
</evidence>
<evidence type="ECO:0000256" key="2">
    <source>
        <dbReference type="ARBA" id="ARBA00022448"/>
    </source>
</evidence>
<sequence>MRLGTRILAGTSILAMAAPALAAGAPADIIVTAPTPLAKEAGVQAATAARIEATRALDLTNFLVRTAPSVTVTETQGNPLQPDVNYRGFTASPLLGTPQGLSVYLDGVRVNQPFGDVVSWDLIPRAAIRTVEVVPGSNPLFGRNTLGGAIAIRTRDGRGEPKLAIEGRAGSFGRRLAQIEVATGGDSGFYGYATANRYGDDGWRDSSPTRSFQSFAKGGWADATTDVSLSGGYVVNHLTGNGLQEMRLLNADRSSVYTKPDETHNRAGFLTATLDHRFSDSIRFVGNAYWRRIATRTYNGDINEGALGENVYQPSAAERTALTAAGFTGFPTAGETQANTPFPKWRCIANALLNSEPNEKCNALINRTRAKEYQLGGSGEFRFTSANNVLAVGGVYEASRAHFTQSSQFGYLTPDRGVIGVTGRGAFADGSQDSENAFDARVNLIGRTYALSGYATDTFMLTPGLGVTASVRYDRTIVRNSDRITPGGGSGSLDGHHRFDRVNPAVALTYQDRRVGFHATLSQSSRAPSAIELGCADPANPCRLPNALAGDPPLKQVVARTGEIGGSLRTGAVEWNANIFRIVNRDDILFVASDATGFGYFRNFGKTRRQGIEAGATARFGKLGLTAHYTYLDATYRSEEAVNGEANSSRDGPAPGFEGEIEIGKGDRIPLVPRHIFKAGATLDATDRLTLSADMVAISGSFARGNENGEHKADGVYYLGSGRTKGYAVVNGGAEWRPVEGLKLFVEVENLFDKGYATAAQLGVTAFDAAGRFVARPFAAPVIGGERPLVSSTFYAPGAPRSVWVGAKVSFGK</sequence>
<evidence type="ECO:0000256" key="4">
    <source>
        <dbReference type="ARBA" id="ARBA00022692"/>
    </source>
</evidence>
<dbReference type="PANTHER" id="PTHR30069">
    <property type="entry name" value="TONB-DEPENDENT OUTER MEMBRANE RECEPTOR"/>
    <property type="match status" value="1"/>
</dbReference>
<dbReference type="PROSITE" id="PS52016">
    <property type="entry name" value="TONB_DEPENDENT_REC_3"/>
    <property type="match status" value="1"/>
</dbReference>
<keyword evidence="14" id="KW-1185">Reference proteome</keyword>
<dbReference type="SUPFAM" id="SSF56935">
    <property type="entry name" value="Porins"/>
    <property type="match status" value="1"/>
</dbReference>
<evidence type="ECO:0000256" key="6">
    <source>
        <dbReference type="ARBA" id="ARBA00023136"/>
    </source>
</evidence>